<dbReference type="HOGENOM" id="CLU_1617878_0_0_11"/>
<dbReference type="EMBL" id="ACZI02000003">
    <property type="protein sequence ID" value="EFV14613.1"/>
    <property type="molecule type" value="Genomic_DNA"/>
</dbReference>
<dbReference type="RefSeq" id="WP_007467531.1">
    <property type="nucleotide sequence ID" value="NZ_KI391954.1"/>
</dbReference>
<evidence type="ECO:0000313" key="2">
    <source>
        <dbReference type="Proteomes" id="UP000004816"/>
    </source>
</evidence>
<protein>
    <submittedName>
        <fullName evidence="1">Uncharacterized protein</fullName>
    </submittedName>
</protein>
<keyword evidence="2" id="KW-1185">Reference proteome</keyword>
<dbReference type="AlphaFoldDB" id="E5XM07"/>
<dbReference type="STRING" id="679197.HMPREF9336_00526"/>
<reference evidence="1 2" key="1">
    <citation type="journal article" date="2011" name="Stand. Genomic Sci.">
        <title>High quality draft genome sequence of Segniliparus rugosus CDC 945(T)= (ATCC BAA-974(T)).</title>
        <authorList>
            <person name="Earl A.M."/>
            <person name="Desjardins C.A."/>
            <person name="Fitzgerald M.G."/>
            <person name="Arachchi H.M."/>
            <person name="Zeng Q."/>
            <person name="Mehta T."/>
            <person name="Griggs A."/>
            <person name="Birren B.W."/>
            <person name="Toney N.C."/>
            <person name="Carr J."/>
            <person name="Posey J."/>
            <person name="Butler W.R."/>
        </authorList>
    </citation>
    <scope>NUCLEOTIDE SEQUENCE [LARGE SCALE GENOMIC DNA]</scope>
    <source>
        <strain evidence="2">ATCC BAA-974 / DSM 45345 / CCUG 50838 / CIP 108380 / JCM 13579 / CDC 945</strain>
    </source>
</reference>
<comment type="caution">
    <text evidence="1">The sequence shown here is derived from an EMBL/GenBank/DDBJ whole genome shotgun (WGS) entry which is preliminary data.</text>
</comment>
<proteinExistence type="predicted"/>
<evidence type="ECO:0000313" key="1">
    <source>
        <dbReference type="EMBL" id="EFV14613.1"/>
    </source>
</evidence>
<gene>
    <name evidence="1" type="ORF">HMPREF9336_00526</name>
</gene>
<accession>E5XM07</accession>
<organism evidence="1 2">
    <name type="scientific">Segniliparus rugosus (strain ATCC BAA-974 / DSM 45345 / CCUG 50838 / CIP 108380 / JCM 13579 / CDC 945)</name>
    <dbReference type="NCBI Taxonomy" id="679197"/>
    <lineage>
        <taxon>Bacteria</taxon>
        <taxon>Bacillati</taxon>
        <taxon>Actinomycetota</taxon>
        <taxon>Actinomycetes</taxon>
        <taxon>Mycobacteriales</taxon>
        <taxon>Segniliparaceae</taxon>
        <taxon>Segniliparus</taxon>
    </lineage>
</organism>
<name>E5XM07_SEGRC</name>
<dbReference type="Proteomes" id="UP000004816">
    <property type="component" value="Unassembled WGS sequence"/>
</dbReference>
<sequence>MSYDIHLVRIPEGMSVQEWVEQEHGSDENAPVDPVIAAAAGQVKAKVLELLPDGEVFEFTHRDFGFEISDKASGLQFSLFSESAGLSIPYWESSDQYLDVMLEVAFAVAKLTGLQVYDPQGGQVYESAEEAMDSAERGYAPGREYVASLEAAQSPPKKRWWWPF</sequence>